<accession>B9SIF1</accession>
<gene>
    <name evidence="1" type="ORF">RCOM_1255470</name>
</gene>
<dbReference type="EMBL" id="EQ973972">
    <property type="protein sequence ID" value="EEF36606.1"/>
    <property type="molecule type" value="Genomic_DNA"/>
</dbReference>
<dbReference type="AlphaFoldDB" id="B9SIF1"/>
<evidence type="ECO:0008006" key="3">
    <source>
        <dbReference type="Google" id="ProtNLM"/>
    </source>
</evidence>
<reference evidence="2" key="1">
    <citation type="journal article" date="2010" name="Nat. Biotechnol.">
        <title>Draft genome sequence of the oilseed species Ricinus communis.</title>
        <authorList>
            <person name="Chan A.P."/>
            <person name="Crabtree J."/>
            <person name="Zhao Q."/>
            <person name="Lorenzi H."/>
            <person name="Orvis J."/>
            <person name="Puiu D."/>
            <person name="Melake-Berhan A."/>
            <person name="Jones K.M."/>
            <person name="Redman J."/>
            <person name="Chen G."/>
            <person name="Cahoon E.B."/>
            <person name="Gedil M."/>
            <person name="Stanke M."/>
            <person name="Haas B.J."/>
            <person name="Wortman J.R."/>
            <person name="Fraser-Liggett C.M."/>
            <person name="Ravel J."/>
            <person name="Rabinowicz P.D."/>
        </authorList>
    </citation>
    <scope>NUCLEOTIDE SEQUENCE [LARGE SCALE GENOMIC DNA]</scope>
    <source>
        <strain evidence="2">cv. Hale</strain>
    </source>
</reference>
<dbReference type="STRING" id="3988.B9SIF1"/>
<dbReference type="Proteomes" id="UP000008311">
    <property type="component" value="Unassembled WGS sequence"/>
</dbReference>
<proteinExistence type="predicted"/>
<dbReference type="Pfam" id="PF12609">
    <property type="entry name" value="DUF3774"/>
    <property type="match status" value="1"/>
</dbReference>
<dbReference type="InterPro" id="IPR022251">
    <property type="entry name" value="DUF3774_wound-induced"/>
</dbReference>
<dbReference type="PANTHER" id="PTHR33090">
    <property type="entry name" value="DUF3774 DOMAIN PROTEIN-RELATED"/>
    <property type="match status" value="1"/>
</dbReference>
<organism evidence="1 2">
    <name type="scientific">Ricinus communis</name>
    <name type="common">Castor bean</name>
    <dbReference type="NCBI Taxonomy" id="3988"/>
    <lineage>
        <taxon>Eukaryota</taxon>
        <taxon>Viridiplantae</taxon>
        <taxon>Streptophyta</taxon>
        <taxon>Embryophyta</taxon>
        <taxon>Tracheophyta</taxon>
        <taxon>Spermatophyta</taxon>
        <taxon>Magnoliopsida</taxon>
        <taxon>eudicotyledons</taxon>
        <taxon>Gunneridae</taxon>
        <taxon>Pentapetalae</taxon>
        <taxon>rosids</taxon>
        <taxon>fabids</taxon>
        <taxon>Malpighiales</taxon>
        <taxon>Euphorbiaceae</taxon>
        <taxon>Acalyphoideae</taxon>
        <taxon>Acalypheae</taxon>
        <taxon>Ricinus</taxon>
    </lineage>
</organism>
<evidence type="ECO:0000313" key="2">
    <source>
        <dbReference type="Proteomes" id="UP000008311"/>
    </source>
</evidence>
<evidence type="ECO:0000313" key="1">
    <source>
        <dbReference type="EMBL" id="EEF36606.1"/>
    </source>
</evidence>
<sequence length="98" mass="10877">MNVTSGVWIVAASIGTVEVMKDQGICRWNSVLRSLEQHAKNNLRTLAQPFRILSSSSYLSCSSMANEINIGDVKLKKQEESLEKILHLGCLGPNTIRF</sequence>
<dbReference type="InParanoid" id="B9SIF1"/>
<protein>
    <recommendedName>
        <fullName evidence="3">Wound-responsive family protein</fullName>
    </recommendedName>
</protein>
<keyword evidence="2" id="KW-1185">Reference proteome</keyword>
<name>B9SIF1_RICCO</name>